<dbReference type="Proteomes" id="UP000246077">
    <property type="component" value="Unassembled WGS sequence"/>
</dbReference>
<evidence type="ECO:0000313" key="1">
    <source>
        <dbReference type="EMBL" id="PWR21525.1"/>
    </source>
</evidence>
<name>A0A317E8S2_9PROT</name>
<reference evidence="2" key="1">
    <citation type="submission" date="2018-05" db="EMBL/GenBank/DDBJ databases">
        <title>Zavarzinia sp. HR-AS.</title>
        <authorList>
            <person name="Lee Y."/>
            <person name="Jeon C.O."/>
        </authorList>
    </citation>
    <scope>NUCLEOTIDE SEQUENCE [LARGE SCALE GENOMIC DNA]</scope>
    <source>
        <strain evidence="2">DSM 1231</strain>
    </source>
</reference>
<organism evidence="1 2">
    <name type="scientific">Zavarzinia compransoris</name>
    <dbReference type="NCBI Taxonomy" id="1264899"/>
    <lineage>
        <taxon>Bacteria</taxon>
        <taxon>Pseudomonadati</taxon>
        <taxon>Pseudomonadota</taxon>
        <taxon>Alphaproteobacteria</taxon>
        <taxon>Rhodospirillales</taxon>
        <taxon>Zavarziniaceae</taxon>
        <taxon>Zavarzinia</taxon>
    </lineage>
</organism>
<sequence>MASAARQVQAEMFKAGYTTYLDPDLDDRLVREYLDGRREFIAYLAPEYSCVVLGVAPPVAPVLARIPCLGSA</sequence>
<gene>
    <name evidence="1" type="ORF">DKG75_05815</name>
</gene>
<protein>
    <submittedName>
        <fullName evidence="1">Uncharacterized protein</fullName>
    </submittedName>
</protein>
<proteinExistence type="predicted"/>
<dbReference type="AlphaFoldDB" id="A0A317E8S2"/>
<accession>A0A317E8S2</accession>
<evidence type="ECO:0000313" key="2">
    <source>
        <dbReference type="Proteomes" id="UP000246077"/>
    </source>
</evidence>
<dbReference type="EMBL" id="QGLF01000002">
    <property type="protein sequence ID" value="PWR21525.1"/>
    <property type="molecule type" value="Genomic_DNA"/>
</dbReference>
<keyword evidence="2" id="KW-1185">Reference proteome</keyword>
<comment type="caution">
    <text evidence="1">The sequence shown here is derived from an EMBL/GenBank/DDBJ whole genome shotgun (WGS) entry which is preliminary data.</text>
</comment>